<dbReference type="InterPro" id="IPR013083">
    <property type="entry name" value="Znf_RING/FYVE/PHD"/>
</dbReference>
<dbReference type="KEGG" id="onl:102077400"/>
<protein>
    <submittedName>
        <fullName evidence="9">Tripartite motif-containing protein 35</fullName>
    </submittedName>
</protein>
<dbReference type="Ensembl" id="ENSONIT00000078325.1">
    <property type="protein sequence ID" value="ENSONIP00000034813.1"/>
    <property type="gene ID" value="ENSONIG00000031297.1"/>
</dbReference>
<dbReference type="CDD" id="cd19771">
    <property type="entry name" value="Bbox2_TRIM20"/>
    <property type="match status" value="1"/>
</dbReference>
<dbReference type="PROSITE" id="PS50119">
    <property type="entry name" value="ZF_BBOX"/>
    <property type="match status" value="1"/>
</dbReference>
<evidence type="ECO:0000313" key="9">
    <source>
        <dbReference type="Ensembl" id="ENSONIP00000034813.1"/>
    </source>
</evidence>
<dbReference type="InterPro" id="IPR003879">
    <property type="entry name" value="Butyrophylin_SPRY"/>
</dbReference>
<evidence type="ECO:0000256" key="5">
    <source>
        <dbReference type="SAM" id="SignalP"/>
    </source>
</evidence>
<evidence type="ECO:0000259" key="8">
    <source>
        <dbReference type="PROSITE" id="PS50188"/>
    </source>
</evidence>
<dbReference type="InterPro" id="IPR003877">
    <property type="entry name" value="SPRY_dom"/>
</dbReference>
<dbReference type="Proteomes" id="UP000005207">
    <property type="component" value="Linkage group LG5"/>
</dbReference>
<reference evidence="9" key="3">
    <citation type="submission" date="2025-09" db="UniProtKB">
        <authorList>
            <consortium name="Ensembl"/>
        </authorList>
    </citation>
    <scope>IDENTIFICATION</scope>
</reference>
<dbReference type="PRINTS" id="PR01407">
    <property type="entry name" value="BUTYPHLNCDUF"/>
</dbReference>
<evidence type="ECO:0000313" key="10">
    <source>
        <dbReference type="Proteomes" id="UP000005207"/>
    </source>
</evidence>
<dbReference type="PANTHER" id="PTHR24103">
    <property type="entry name" value="E3 UBIQUITIN-PROTEIN LIGASE TRIM"/>
    <property type="match status" value="1"/>
</dbReference>
<dbReference type="Pfam" id="PF00622">
    <property type="entry name" value="SPRY"/>
    <property type="match status" value="1"/>
</dbReference>
<keyword evidence="3" id="KW-0862">Zinc</keyword>
<keyword evidence="10" id="KW-1185">Reference proteome</keyword>
<dbReference type="OrthoDB" id="6105938at2759"/>
<gene>
    <name evidence="9" type="primary">LOC102077400</name>
</gene>
<organism evidence="9 10">
    <name type="scientific">Oreochromis niloticus</name>
    <name type="common">Nile tilapia</name>
    <name type="synonym">Tilapia nilotica</name>
    <dbReference type="NCBI Taxonomy" id="8128"/>
    <lineage>
        <taxon>Eukaryota</taxon>
        <taxon>Metazoa</taxon>
        <taxon>Chordata</taxon>
        <taxon>Craniata</taxon>
        <taxon>Vertebrata</taxon>
        <taxon>Euteleostomi</taxon>
        <taxon>Actinopterygii</taxon>
        <taxon>Neopterygii</taxon>
        <taxon>Teleostei</taxon>
        <taxon>Neoteleostei</taxon>
        <taxon>Acanthomorphata</taxon>
        <taxon>Ovalentaria</taxon>
        <taxon>Cichlomorphae</taxon>
        <taxon>Cichliformes</taxon>
        <taxon>Cichlidae</taxon>
        <taxon>African cichlids</taxon>
        <taxon>Pseudocrenilabrinae</taxon>
        <taxon>Oreochromini</taxon>
        <taxon>Oreochromis</taxon>
    </lineage>
</organism>
<evidence type="ECO:0000259" key="7">
    <source>
        <dbReference type="PROSITE" id="PS50119"/>
    </source>
</evidence>
<name>A0A669BGG0_ORENI</name>
<dbReference type="SMART" id="SM00336">
    <property type="entry name" value="BBOX"/>
    <property type="match status" value="1"/>
</dbReference>
<evidence type="ECO:0000256" key="2">
    <source>
        <dbReference type="ARBA" id="ARBA00022771"/>
    </source>
</evidence>
<dbReference type="FunCoup" id="A0A669BGG0">
    <property type="interactions" value="220"/>
</dbReference>
<dbReference type="CDD" id="cd12893">
    <property type="entry name" value="SPRY_PRY_TRIM35"/>
    <property type="match status" value="1"/>
</dbReference>
<dbReference type="SUPFAM" id="SSF57850">
    <property type="entry name" value="RING/U-box"/>
    <property type="match status" value="1"/>
</dbReference>
<evidence type="ECO:0000256" key="3">
    <source>
        <dbReference type="ARBA" id="ARBA00022833"/>
    </source>
</evidence>
<dbReference type="SUPFAM" id="SSF57845">
    <property type="entry name" value="B-box zinc-binding domain"/>
    <property type="match status" value="1"/>
</dbReference>
<dbReference type="SMART" id="SM00589">
    <property type="entry name" value="PRY"/>
    <property type="match status" value="1"/>
</dbReference>
<dbReference type="Gene3D" id="3.30.160.60">
    <property type="entry name" value="Classic Zinc Finger"/>
    <property type="match status" value="1"/>
</dbReference>
<feature type="domain" description="B box-type" evidence="7">
    <location>
        <begin position="123"/>
        <end position="160"/>
    </location>
</feature>
<evidence type="ECO:0000256" key="4">
    <source>
        <dbReference type="PROSITE-ProRule" id="PRU00024"/>
    </source>
</evidence>
<dbReference type="Pfam" id="PF13765">
    <property type="entry name" value="PRY"/>
    <property type="match status" value="1"/>
</dbReference>
<dbReference type="GO" id="GO:0008270">
    <property type="term" value="F:zinc ion binding"/>
    <property type="evidence" value="ECO:0007669"/>
    <property type="project" value="UniProtKB-KW"/>
</dbReference>
<dbReference type="SUPFAM" id="SSF49899">
    <property type="entry name" value="Concanavalin A-like lectins/glucanases"/>
    <property type="match status" value="1"/>
</dbReference>
<reference evidence="9" key="2">
    <citation type="submission" date="2025-08" db="UniProtKB">
        <authorList>
            <consortium name="Ensembl"/>
        </authorList>
    </citation>
    <scope>IDENTIFICATION</scope>
</reference>
<dbReference type="SMART" id="SM00449">
    <property type="entry name" value="SPRY"/>
    <property type="match status" value="1"/>
</dbReference>
<keyword evidence="1" id="KW-0479">Metal-binding</keyword>
<dbReference type="InterPro" id="IPR000315">
    <property type="entry name" value="Znf_B-box"/>
</dbReference>
<keyword evidence="2 4" id="KW-0863">Zinc-finger</keyword>
<dbReference type="InterPro" id="IPR017907">
    <property type="entry name" value="Znf_RING_CS"/>
</dbReference>
<feature type="domain" description="B30.2/SPRY" evidence="8">
    <location>
        <begin position="309"/>
        <end position="502"/>
    </location>
</feature>
<sequence length="503" mass="57805">MLLIVFVFLEGEAYTETDASFTGKMSLRSEEDFLCPVCHEVFKDPVVLSCSHSFCKDCLQKWWWGKKTYDCPCCKRRSSKSDPPRNLALKNLCEAFVAERSERGERGERGDRGERVSEGFESLCSLHSEKLKIFCLDHQQPICVICRDSKMHSNHRFRPIDEAAQDLKEELQKSLKPLKEKLQVFEDVKGNYDQIVKHIKVQAQSTEREIKEQFKNLHQFLHDEEKVRIANLKEDEVQKTKIMKEKIESLSRETAALSSTIRATERELKAEDISFLQNYKAAVKKAQQRPLLQDPELASGVLIDVVKHLGNLTFNVWNKMKEKVFYSPVILDPNTADPELVVFDNLSSVKSGERKQLPKNPERTKFSCSVLGSKGFNSGTHEWDVDVGNNKDWELGVLSEYSQVSGRLQSGLWRILFSNGKFSAFSSPDTEKDLAVKKEVRRIRVHLDFDRGKLSFSDLDTNTHMHTFTHSFSDTLFPYIYTENPQPVKILPVKVTVTVEKNT</sequence>
<accession>A0A669BGG0</accession>
<dbReference type="PROSITE" id="PS00518">
    <property type="entry name" value="ZF_RING_1"/>
    <property type="match status" value="1"/>
</dbReference>
<dbReference type="Pfam" id="PF13445">
    <property type="entry name" value="zf-RING_UBOX"/>
    <property type="match status" value="1"/>
</dbReference>
<dbReference type="InParanoid" id="A0A669BGG0"/>
<dbReference type="SMR" id="A0A669BGG0"/>
<keyword evidence="5" id="KW-0732">Signal</keyword>
<dbReference type="InterPro" id="IPR001841">
    <property type="entry name" value="Znf_RING"/>
</dbReference>
<dbReference type="Gene3D" id="3.30.40.10">
    <property type="entry name" value="Zinc/RING finger domain, C3HC4 (zinc finger)"/>
    <property type="match status" value="1"/>
</dbReference>
<evidence type="ECO:0000259" key="6">
    <source>
        <dbReference type="PROSITE" id="PS50089"/>
    </source>
</evidence>
<dbReference type="Gene3D" id="2.60.120.920">
    <property type="match status" value="1"/>
</dbReference>
<dbReference type="SMART" id="SM00184">
    <property type="entry name" value="RING"/>
    <property type="match status" value="1"/>
</dbReference>
<dbReference type="InterPro" id="IPR027370">
    <property type="entry name" value="Znf-RING_euk"/>
</dbReference>
<dbReference type="OMA" id="NSGTHEW"/>
<feature type="domain" description="RING-type" evidence="6">
    <location>
        <begin position="35"/>
        <end position="75"/>
    </location>
</feature>
<dbReference type="InterPro" id="IPR043136">
    <property type="entry name" value="B30.2/SPRY_sf"/>
</dbReference>
<dbReference type="InterPro" id="IPR013320">
    <property type="entry name" value="ConA-like_dom_sf"/>
</dbReference>
<feature type="chain" id="PRO_5025339074" evidence="5">
    <location>
        <begin position="16"/>
        <end position="503"/>
    </location>
</feature>
<reference evidence="10" key="1">
    <citation type="submission" date="2012-01" db="EMBL/GenBank/DDBJ databases">
        <title>The Genome Sequence of Oreochromis niloticus (Nile Tilapia).</title>
        <authorList>
            <consortium name="Broad Institute Genome Assembly Team"/>
            <consortium name="Broad Institute Sequencing Platform"/>
            <person name="Di Palma F."/>
            <person name="Johnson J."/>
            <person name="Lander E.S."/>
            <person name="Lindblad-Toh K."/>
        </authorList>
    </citation>
    <scope>NUCLEOTIDE SEQUENCE [LARGE SCALE GENOMIC DNA]</scope>
</reference>
<dbReference type="InterPro" id="IPR050143">
    <property type="entry name" value="TRIM/RBCC"/>
</dbReference>
<dbReference type="InterPro" id="IPR001870">
    <property type="entry name" value="B30.2/SPRY"/>
</dbReference>
<dbReference type="GeneID" id="102077400"/>
<dbReference type="RefSeq" id="XP_005469752.1">
    <property type="nucleotide sequence ID" value="XM_005469695.4"/>
</dbReference>
<dbReference type="GeneTree" id="ENSGT00970000193390"/>
<dbReference type="PROSITE" id="PS50188">
    <property type="entry name" value="B302_SPRY"/>
    <property type="match status" value="1"/>
</dbReference>
<dbReference type="Pfam" id="PF00643">
    <property type="entry name" value="zf-B_box"/>
    <property type="match status" value="1"/>
</dbReference>
<dbReference type="InterPro" id="IPR006574">
    <property type="entry name" value="PRY"/>
</dbReference>
<proteinExistence type="predicted"/>
<evidence type="ECO:0000256" key="1">
    <source>
        <dbReference type="ARBA" id="ARBA00022723"/>
    </source>
</evidence>
<dbReference type="PROSITE" id="PS50089">
    <property type="entry name" value="ZF_RING_2"/>
    <property type="match status" value="1"/>
</dbReference>
<feature type="signal peptide" evidence="5">
    <location>
        <begin position="1"/>
        <end position="15"/>
    </location>
</feature>
<dbReference type="AlphaFoldDB" id="A0A669BGG0"/>